<dbReference type="AlphaFoldDB" id="A0A0W0YSF9"/>
<evidence type="ECO:0000313" key="8">
    <source>
        <dbReference type="EMBL" id="KTD59821.1"/>
    </source>
</evidence>
<name>A0A0W0YSF9_9GAMM</name>
<dbReference type="PANTHER" id="PTHR43166:SF4">
    <property type="entry name" value="PHOSPHONATES IMPORT ATP-BINDING PROTEIN PHNC"/>
    <property type="match status" value="1"/>
</dbReference>
<dbReference type="OrthoDB" id="9802264at2"/>
<comment type="subcellular location">
    <subcellularLocation>
        <location evidence="1">Cell inner membrane</location>
        <topology evidence="1">Peripheral membrane protein</topology>
    </subcellularLocation>
</comment>
<dbReference type="PANTHER" id="PTHR43166">
    <property type="entry name" value="AMINO ACID IMPORT ATP-BINDING PROTEIN"/>
    <property type="match status" value="1"/>
</dbReference>
<dbReference type="InterPro" id="IPR027417">
    <property type="entry name" value="P-loop_NTPase"/>
</dbReference>
<organism evidence="8 9">
    <name type="scientific">Legionella sainthelensi</name>
    <dbReference type="NCBI Taxonomy" id="28087"/>
    <lineage>
        <taxon>Bacteria</taxon>
        <taxon>Pseudomonadati</taxon>
        <taxon>Pseudomonadota</taxon>
        <taxon>Gammaproteobacteria</taxon>
        <taxon>Legionellales</taxon>
        <taxon>Legionellaceae</taxon>
        <taxon>Legionella</taxon>
    </lineage>
</organism>
<keyword evidence="8" id="KW-0378">Hydrolase</keyword>
<dbReference type="Proteomes" id="UP000234343">
    <property type="component" value="Chromosome"/>
</dbReference>
<evidence type="ECO:0000256" key="2">
    <source>
        <dbReference type="ARBA" id="ARBA00005417"/>
    </source>
</evidence>
<evidence type="ECO:0000313" key="10">
    <source>
        <dbReference type="Proteomes" id="UP000234343"/>
    </source>
</evidence>
<dbReference type="InterPro" id="IPR050086">
    <property type="entry name" value="MetN_ABC_transporter-like"/>
</dbReference>
<comment type="similarity">
    <text evidence="2">Belongs to the ABC transporter superfamily.</text>
</comment>
<dbReference type="STRING" id="28087.Lsai_0465"/>
<dbReference type="GO" id="GO:0016887">
    <property type="term" value="F:ATP hydrolysis activity"/>
    <property type="evidence" value="ECO:0007669"/>
    <property type="project" value="InterPro"/>
</dbReference>
<evidence type="ECO:0000259" key="6">
    <source>
        <dbReference type="PROSITE" id="PS50893"/>
    </source>
</evidence>
<reference evidence="8 9" key="1">
    <citation type="submission" date="2015-11" db="EMBL/GenBank/DDBJ databases">
        <title>Genomic analysis of 38 Legionella species identifies large and diverse effector repertoires.</title>
        <authorList>
            <person name="Burstein D."/>
            <person name="Amaro F."/>
            <person name="Zusman T."/>
            <person name="Lifshitz Z."/>
            <person name="Cohen O."/>
            <person name="Gilbert J.A."/>
            <person name="Pupko T."/>
            <person name="Shuman H.A."/>
            <person name="Segal G."/>
        </authorList>
    </citation>
    <scope>NUCLEOTIDE SEQUENCE [LARGE SCALE GENOMIC DNA]</scope>
    <source>
        <strain evidence="8 9">Mt.St.Helens-4</strain>
    </source>
</reference>
<accession>A0A0W0YSF9</accession>
<keyword evidence="10" id="KW-1185">Reference proteome</keyword>
<sequence length="219" mass="24206">MLIINKACKYFGELPVLNNLDLHVKAHTVLGLAGPSGSGKSTLLRCIQQLETLDSGTIEVVGKSGFMFQDFQLFPHMTVMQNLVYAPQLHHKNVNHEEQAHAFLKSLGISDKAYVYPQQLSGGQKQRVALARSLMMKPQLLLCDEPTSGLDLATIDEVISLLNSVKSLGVTMIIASHDLDFLSKMADRLIILKDGQLVADVVPKELAEPIAHLKQYYQE</sequence>
<dbReference type="InterPro" id="IPR017871">
    <property type="entry name" value="ABC_transporter-like_CS"/>
</dbReference>
<dbReference type="Pfam" id="PF00005">
    <property type="entry name" value="ABC_tran"/>
    <property type="match status" value="1"/>
</dbReference>
<evidence type="ECO:0000313" key="9">
    <source>
        <dbReference type="Proteomes" id="UP000054621"/>
    </source>
</evidence>
<dbReference type="EMBL" id="CP025491">
    <property type="protein sequence ID" value="AUH73508.1"/>
    <property type="molecule type" value="Genomic_DNA"/>
</dbReference>
<keyword evidence="4" id="KW-0547">Nucleotide-binding</keyword>
<protein>
    <submittedName>
        <fullName evidence="7 8">ABC transporter ATP-binding protein</fullName>
        <ecNumber evidence="8">3.6.3.28</ecNumber>
    </submittedName>
</protein>
<dbReference type="GO" id="GO:0005886">
    <property type="term" value="C:plasma membrane"/>
    <property type="evidence" value="ECO:0007669"/>
    <property type="project" value="UniProtKB-SubCell"/>
</dbReference>
<dbReference type="InterPro" id="IPR003439">
    <property type="entry name" value="ABC_transporter-like_ATP-bd"/>
</dbReference>
<dbReference type="EMBL" id="LNYV01000004">
    <property type="protein sequence ID" value="KTD59821.1"/>
    <property type="molecule type" value="Genomic_DNA"/>
</dbReference>
<reference evidence="7 10" key="2">
    <citation type="submission" date="2017-12" db="EMBL/GenBank/DDBJ databases">
        <title>Legionella sainthelensi LA01-117, whole genome sequence of a clinical isolate from New Zealand.</title>
        <authorList>
            <person name="Cree S.L."/>
            <person name="Slow S."/>
            <person name="Kennedy M.A."/>
            <person name="Murdoch D.R."/>
            <person name="Biggs P.J."/>
            <person name="Anderson T."/>
        </authorList>
    </citation>
    <scope>NUCLEOTIDE SEQUENCE [LARGE SCALE GENOMIC DNA]</scope>
    <source>
        <strain evidence="7 10">LA01-117</strain>
    </source>
</reference>
<dbReference type="PROSITE" id="PS50893">
    <property type="entry name" value="ABC_TRANSPORTER_2"/>
    <property type="match status" value="1"/>
</dbReference>
<dbReference type="eggNOG" id="COG1126">
    <property type="taxonomic scope" value="Bacteria"/>
</dbReference>
<dbReference type="PROSITE" id="PS00211">
    <property type="entry name" value="ABC_TRANSPORTER_1"/>
    <property type="match status" value="1"/>
</dbReference>
<evidence type="ECO:0000256" key="4">
    <source>
        <dbReference type="ARBA" id="ARBA00022741"/>
    </source>
</evidence>
<feature type="domain" description="ABC transporter" evidence="6">
    <location>
        <begin position="2"/>
        <end position="219"/>
    </location>
</feature>
<dbReference type="PATRIC" id="fig|28087.4.peg.488"/>
<dbReference type="SUPFAM" id="SSF52540">
    <property type="entry name" value="P-loop containing nucleoside triphosphate hydrolases"/>
    <property type="match status" value="1"/>
</dbReference>
<evidence type="ECO:0000256" key="5">
    <source>
        <dbReference type="ARBA" id="ARBA00022840"/>
    </source>
</evidence>
<dbReference type="SMART" id="SM00382">
    <property type="entry name" value="AAA"/>
    <property type="match status" value="1"/>
</dbReference>
<evidence type="ECO:0000256" key="1">
    <source>
        <dbReference type="ARBA" id="ARBA00004417"/>
    </source>
</evidence>
<dbReference type="RefSeq" id="WP_027270149.1">
    <property type="nucleotide sequence ID" value="NZ_CAAAJE010000003.1"/>
</dbReference>
<dbReference type="KEGG" id="lsh:CAB17_16725"/>
<dbReference type="EC" id="3.6.3.28" evidence="8"/>
<proteinExistence type="inferred from homology"/>
<dbReference type="Gene3D" id="3.40.50.300">
    <property type="entry name" value="P-loop containing nucleotide triphosphate hydrolases"/>
    <property type="match status" value="1"/>
</dbReference>
<evidence type="ECO:0000256" key="3">
    <source>
        <dbReference type="ARBA" id="ARBA00022448"/>
    </source>
</evidence>
<dbReference type="Proteomes" id="UP000054621">
    <property type="component" value="Unassembled WGS sequence"/>
</dbReference>
<gene>
    <name evidence="7" type="ORF">CAB17_16725</name>
    <name evidence="8" type="ORF">Lsai_0465</name>
</gene>
<dbReference type="InterPro" id="IPR003593">
    <property type="entry name" value="AAA+_ATPase"/>
</dbReference>
<evidence type="ECO:0000313" key="7">
    <source>
        <dbReference type="EMBL" id="AUH73508.1"/>
    </source>
</evidence>
<dbReference type="GO" id="GO:0005524">
    <property type="term" value="F:ATP binding"/>
    <property type="evidence" value="ECO:0007669"/>
    <property type="project" value="UniProtKB-KW"/>
</dbReference>
<keyword evidence="5 8" id="KW-0067">ATP-binding</keyword>
<keyword evidence="3" id="KW-0813">Transport</keyword>